<feature type="transmembrane region" description="Helical" evidence="6">
    <location>
        <begin position="146"/>
        <end position="165"/>
    </location>
</feature>
<dbReference type="InterPro" id="IPR005829">
    <property type="entry name" value="Sugar_transporter_CS"/>
</dbReference>
<dbReference type="InterPro" id="IPR036259">
    <property type="entry name" value="MFS_trans_sf"/>
</dbReference>
<keyword evidence="3 6" id="KW-1133">Transmembrane helix</keyword>
<dbReference type="Pfam" id="PF07690">
    <property type="entry name" value="MFS_1"/>
    <property type="match status" value="1"/>
</dbReference>
<feature type="transmembrane region" description="Helical" evidence="6">
    <location>
        <begin position="177"/>
        <end position="196"/>
    </location>
</feature>
<dbReference type="Gene3D" id="1.20.1720.10">
    <property type="entry name" value="Multidrug resistance protein D"/>
    <property type="match status" value="1"/>
</dbReference>
<feature type="transmembrane region" description="Helical" evidence="6">
    <location>
        <begin position="463"/>
        <end position="487"/>
    </location>
</feature>
<organism evidence="8 9">
    <name type="scientific">Methylobacterium terricola</name>
    <dbReference type="NCBI Taxonomy" id="2583531"/>
    <lineage>
        <taxon>Bacteria</taxon>
        <taxon>Pseudomonadati</taxon>
        <taxon>Pseudomonadota</taxon>
        <taxon>Alphaproteobacteria</taxon>
        <taxon>Hyphomicrobiales</taxon>
        <taxon>Methylobacteriaceae</taxon>
        <taxon>Methylobacterium</taxon>
    </lineage>
</organism>
<feature type="domain" description="Major facilitator superfamily (MFS) profile" evidence="7">
    <location>
        <begin position="1"/>
        <end position="488"/>
    </location>
</feature>
<feature type="transmembrane region" description="Helical" evidence="6">
    <location>
        <begin position="335"/>
        <end position="354"/>
    </location>
</feature>
<evidence type="ECO:0000256" key="1">
    <source>
        <dbReference type="ARBA" id="ARBA00004141"/>
    </source>
</evidence>
<feature type="transmembrane region" description="Helical" evidence="6">
    <location>
        <begin position="86"/>
        <end position="105"/>
    </location>
</feature>
<dbReference type="GO" id="GO:0016020">
    <property type="term" value="C:membrane"/>
    <property type="evidence" value="ECO:0007669"/>
    <property type="project" value="UniProtKB-SubCell"/>
</dbReference>
<protein>
    <submittedName>
        <fullName evidence="8">MFS transporter</fullName>
    </submittedName>
</protein>
<dbReference type="EMBL" id="VDDA01000011">
    <property type="protein sequence ID" value="TNC10889.1"/>
    <property type="molecule type" value="Genomic_DNA"/>
</dbReference>
<dbReference type="OrthoDB" id="9791756at2"/>
<dbReference type="InterPro" id="IPR020846">
    <property type="entry name" value="MFS_dom"/>
</dbReference>
<dbReference type="PANTHER" id="PTHR42718:SF49">
    <property type="entry name" value="EXPORT PROTEIN"/>
    <property type="match status" value="1"/>
</dbReference>
<keyword evidence="4 6" id="KW-0472">Membrane</keyword>
<evidence type="ECO:0000256" key="6">
    <source>
        <dbReference type="SAM" id="Phobius"/>
    </source>
</evidence>
<evidence type="ECO:0000313" key="8">
    <source>
        <dbReference type="EMBL" id="TNC10889.1"/>
    </source>
</evidence>
<comment type="subcellular location">
    <subcellularLocation>
        <location evidence="1">Membrane</location>
        <topology evidence="1">Multi-pass membrane protein</topology>
    </subcellularLocation>
</comment>
<feature type="transmembrane region" description="Helical" evidence="6">
    <location>
        <begin position="247"/>
        <end position="268"/>
    </location>
</feature>
<sequence length="533" mass="54619">MLGLEISSVPAVLPTLEQVLRADFRDLQWIMNAYTIAMTTWLMAMGALADRFGRKRVFLAGLAVFGAASLLCGLAASAIGLIAARFLQGTGAAAMLACQTAVLSHQFRDGPNRGTAFGAYGIVLGVGLGFGPLVGGLVVAASTWQWVFLVHAVLAVVAMILARAGVEESSDPDALRIDLAGMVTLSASVFCVVFLISRGQAPSPADPAGLLAAVIGTLSVALFAVVETRTPRPMADVRAFRIRRFSGALIGAGGMNFSFWPFVIYLPIHVQSGLGLDGVSAGLALLAYTLPTLFVPPLAEVLLRRCGPHRVIPLGLLTIGLGFTLMRVATAAAPASWAALLPGCLLAGIVTGLANTPVTNTATAARPAERAGMDPAGRAGMASGMDMSARMICLAINIAVMGAILMQGVRASLVRQVPQTESALLDRLAETIAAGNLTAGDLGGMAVGAEAAREALLHGFGWVMLYAAFCAWTMAALSLVVFGHGTVPVEAEGRGGRTGARAAHDPGGALTPSTPPAPAPAPASPAHPPSAPR</sequence>
<evidence type="ECO:0000256" key="4">
    <source>
        <dbReference type="ARBA" id="ARBA00023136"/>
    </source>
</evidence>
<keyword evidence="2 6" id="KW-0812">Transmembrane</keyword>
<evidence type="ECO:0000256" key="2">
    <source>
        <dbReference type="ARBA" id="ARBA00022692"/>
    </source>
</evidence>
<dbReference type="SUPFAM" id="SSF103473">
    <property type="entry name" value="MFS general substrate transporter"/>
    <property type="match status" value="1"/>
</dbReference>
<dbReference type="PANTHER" id="PTHR42718">
    <property type="entry name" value="MAJOR FACILITATOR SUPERFAMILY MULTIDRUG TRANSPORTER MFSC"/>
    <property type="match status" value="1"/>
</dbReference>
<reference evidence="8 9" key="1">
    <citation type="submission" date="2019-06" db="EMBL/GenBank/DDBJ databases">
        <title>Genome of Methylobacterium sp. 17Sr1-39.</title>
        <authorList>
            <person name="Seo T."/>
        </authorList>
    </citation>
    <scope>NUCLEOTIDE SEQUENCE [LARGE SCALE GENOMIC DNA]</scope>
    <source>
        <strain evidence="8 9">17Sr1-39</strain>
    </source>
</reference>
<keyword evidence="9" id="KW-1185">Reference proteome</keyword>
<feature type="compositionally biased region" description="Pro residues" evidence="5">
    <location>
        <begin position="513"/>
        <end position="533"/>
    </location>
</feature>
<accession>A0A5C4LE87</accession>
<evidence type="ECO:0000256" key="3">
    <source>
        <dbReference type="ARBA" id="ARBA00022989"/>
    </source>
</evidence>
<feature type="transmembrane region" description="Helical" evidence="6">
    <location>
        <begin position="391"/>
        <end position="409"/>
    </location>
</feature>
<name>A0A5C4LE87_9HYPH</name>
<dbReference type="Proteomes" id="UP000305267">
    <property type="component" value="Unassembled WGS sequence"/>
</dbReference>
<dbReference type="GO" id="GO:0022857">
    <property type="term" value="F:transmembrane transporter activity"/>
    <property type="evidence" value="ECO:0007669"/>
    <property type="project" value="InterPro"/>
</dbReference>
<comment type="caution">
    <text evidence="8">The sequence shown here is derived from an EMBL/GenBank/DDBJ whole genome shotgun (WGS) entry which is preliminary data.</text>
</comment>
<evidence type="ECO:0000256" key="5">
    <source>
        <dbReference type="SAM" id="MobiDB-lite"/>
    </source>
</evidence>
<dbReference type="Gene3D" id="1.20.1250.20">
    <property type="entry name" value="MFS general substrate transporter like domains"/>
    <property type="match status" value="1"/>
</dbReference>
<feature type="transmembrane region" description="Helical" evidence="6">
    <location>
        <begin position="280"/>
        <end position="299"/>
    </location>
</feature>
<proteinExistence type="predicted"/>
<dbReference type="PROSITE" id="PS50850">
    <property type="entry name" value="MFS"/>
    <property type="match status" value="1"/>
</dbReference>
<dbReference type="InterPro" id="IPR011701">
    <property type="entry name" value="MFS"/>
</dbReference>
<dbReference type="PROSITE" id="PS00216">
    <property type="entry name" value="SUGAR_TRANSPORT_1"/>
    <property type="match status" value="1"/>
</dbReference>
<evidence type="ECO:0000313" key="9">
    <source>
        <dbReference type="Proteomes" id="UP000305267"/>
    </source>
</evidence>
<feature type="transmembrane region" description="Helical" evidence="6">
    <location>
        <begin position="117"/>
        <end position="140"/>
    </location>
</feature>
<dbReference type="CDD" id="cd17321">
    <property type="entry name" value="MFS_MMR_MDR_like"/>
    <property type="match status" value="1"/>
</dbReference>
<feature type="transmembrane region" description="Helical" evidence="6">
    <location>
        <begin position="57"/>
        <end position="80"/>
    </location>
</feature>
<feature type="region of interest" description="Disordered" evidence="5">
    <location>
        <begin position="493"/>
        <end position="533"/>
    </location>
</feature>
<evidence type="ECO:0000259" key="7">
    <source>
        <dbReference type="PROSITE" id="PS50850"/>
    </source>
</evidence>
<feature type="transmembrane region" description="Helical" evidence="6">
    <location>
        <begin position="29"/>
        <end position="50"/>
    </location>
</feature>
<feature type="transmembrane region" description="Helical" evidence="6">
    <location>
        <begin position="208"/>
        <end position="226"/>
    </location>
</feature>
<feature type="transmembrane region" description="Helical" evidence="6">
    <location>
        <begin position="311"/>
        <end position="329"/>
    </location>
</feature>
<gene>
    <name evidence="8" type="ORF">FF100_21750</name>
</gene>
<dbReference type="AlphaFoldDB" id="A0A5C4LE87"/>